<evidence type="ECO:0000256" key="2">
    <source>
        <dbReference type="ARBA" id="ARBA00004308"/>
    </source>
</evidence>
<feature type="disulfide bond" evidence="8">
    <location>
        <begin position="179"/>
        <end position="191"/>
    </location>
</feature>
<dbReference type="PROSITE" id="PS01209">
    <property type="entry name" value="LDLRA_1"/>
    <property type="match status" value="1"/>
</dbReference>
<dbReference type="Gene3D" id="4.10.400.10">
    <property type="entry name" value="Low-density Lipoprotein Receptor"/>
    <property type="match status" value="4"/>
</dbReference>
<evidence type="ECO:0000256" key="5">
    <source>
        <dbReference type="ARBA" id="ARBA00022989"/>
    </source>
</evidence>
<keyword evidence="3" id="KW-0812">Transmembrane</keyword>
<feature type="disulfide bond" evidence="8">
    <location>
        <begin position="198"/>
        <end position="213"/>
    </location>
</feature>
<dbReference type="EMBL" id="CAJOBC010007204">
    <property type="protein sequence ID" value="CAF3924660.1"/>
    <property type="molecule type" value="Genomic_DNA"/>
</dbReference>
<dbReference type="EMBL" id="CAJNOQ010007204">
    <property type="protein sequence ID" value="CAF1161074.1"/>
    <property type="molecule type" value="Genomic_DNA"/>
</dbReference>
<keyword evidence="6" id="KW-0472">Membrane</keyword>
<organism evidence="10 12">
    <name type="scientific">Didymodactylos carnosus</name>
    <dbReference type="NCBI Taxonomy" id="1234261"/>
    <lineage>
        <taxon>Eukaryota</taxon>
        <taxon>Metazoa</taxon>
        <taxon>Spiralia</taxon>
        <taxon>Gnathifera</taxon>
        <taxon>Rotifera</taxon>
        <taxon>Eurotatoria</taxon>
        <taxon>Bdelloidea</taxon>
        <taxon>Philodinida</taxon>
        <taxon>Philodinidae</taxon>
        <taxon>Didymodactylos</taxon>
    </lineage>
</organism>
<evidence type="ECO:0000313" key="10">
    <source>
        <dbReference type="EMBL" id="CAF1161074.1"/>
    </source>
</evidence>
<reference evidence="10" key="1">
    <citation type="submission" date="2021-02" db="EMBL/GenBank/DDBJ databases">
        <authorList>
            <person name="Nowell W R."/>
        </authorList>
    </citation>
    <scope>NUCLEOTIDE SEQUENCE</scope>
</reference>
<comment type="caution">
    <text evidence="10">The sequence shown here is derived from an EMBL/GenBank/DDBJ whole genome shotgun (WGS) entry which is preliminary data.</text>
</comment>
<keyword evidence="9" id="KW-0732">Signal</keyword>
<comment type="subcellular location">
    <subcellularLocation>
        <location evidence="2">Endomembrane system</location>
    </subcellularLocation>
    <subcellularLocation>
        <location evidence="1">Membrane</location>
        <topology evidence="1">Single-pass membrane protein</topology>
    </subcellularLocation>
</comment>
<dbReference type="InterPro" id="IPR050685">
    <property type="entry name" value="LDLR"/>
</dbReference>
<dbReference type="OrthoDB" id="10062665at2759"/>
<feature type="chain" id="PRO_5036410840" evidence="9">
    <location>
        <begin position="19"/>
        <end position="649"/>
    </location>
</feature>
<accession>A0A814TF89</accession>
<dbReference type="PANTHER" id="PTHR24270">
    <property type="entry name" value="LOW-DENSITY LIPOPROTEIN RECEPTOR-RELATED"/>
    <property type="match status" value="1"/>
</dbReference>
<gene>
    <name evidence="10" type="ORF">GPM918_LOCUS21683</name>
    <name evidence="11" type="ORF">SRO942_LOCUS21680</name>
</gene>
<evidence type="ECO:0000256" key="9">
    <source>
        <dbReference type="SAM" id="SignalP"/>
    </source>
</evidence>
<dbReference type="PROSITE" id="PS50068">
    <property type="entry name" value="LDLRA_2"/>
    <property type="match status" value="3"/>
</dbReference>
<dbReference type="GO" id="GO:0012505">
    <property type="term" value="C:endomembrane system"/>
    <property type="evidence" value="ECO:0007669"/>
    <property type="project" value="UniProtKB-SubCell"/>
</dbReference>
<protein>
    <submittedName>
        <fullName evidence="10">Uncharacterized protein</fullName>
    </submittedName>
</protein>
<dbReference type="Proteomes" id="UP000663829">
    <property type="component" value="Unassembled WGS sequence"/>
</dbReference>
<evidence type="ECO:0000256" key="8">
    <source>
        <dbReference type="PROSITE-ProRule" id="PRU00124"/>
    </source>
</evidence>
<dbReference type="SMART" id="SM00192">
    <property type="entry name" value="LDLa"/>
    <property type="match status" value="4"/>
</dbReference>
<feature type="signal peptide" evidence="9">
    <location>
        <begin position="1"/>
        <end position="18"/>
    </location>
</feature>
<dbReference type="GO" id="GO:0005886">
    <property type="term" value="C:plasma membrane"/>
    <property type="evidence" value="ECO:0007669"/>
    <property type="project" value="TreeGrafter"/>
</dbReference>
<keyword evidence="7 8" id="KW-1015">Disulfide bond</keyword>
<keyword evidence="12" id="KW-1185">Reference proteome</keyword>
<keyword evidence="5" id="KW-1133">Transmembrane helix</keyword>
<dbReference type="GO" id="GO:0016192">
    <property type="term" value="P:vesicle-mediated transport"/>
    <property type="evidence" value="ECO:0007669"/>
    <property type="project" value="UniProtKB-ARBA"/>
</dbReference>
<comment type="caution">
    <text evidence="8">Lacks conserved residue(s) required for the propagation of feature annotation.</text>
</comment>
<feature type="disulfide bond" evidence="8">
    <location>
        <begin position="521"/>
        <end position="536"/>
    </location>
</feature>
<dbReference type="InterPro" id="IPR036055">
    <property type="entry name" value="LDL_receptor-like_sf"/>
</dbReference>
<evidence type="ECO:0000256" key="3">
    <source>
        <dbReference type="ARBA" id="ARBA00022692"/>
    </source>
</evidence>
<dbReference type="SUPFAM" id="SSF57424">
    <property type="entry name" value="LDL receptor-like module"/>
    <property type="match status" value="3"/>
</dbReference>
<dbReference type="Proteomes" id="UP000681722">
    <property type="component" value="Unassembled WGS sequence"/>
</dbReference>
<evidence type="ECO:0000313" key="11">
    <source>
        <dbReference type="EMBL" id="CAF3924660.1"/>
    </source>
</evidence>
<evidence type="ECO:0000256" key="7">
    <source>
        <dbReference type="ARBA" id="ARBA00023157"/>
    </source>
</evidence>
<proteinExistence type="predicted"/>
<sequence>MLIIKSIMIVSIYTWILEQEMLYYVKTNGNCNVCLSVRMTITLFSIRSKSVWQLVPYCIRPDEKSVENNSNQFESCQDENMQYSFNDLQLLNVTGKDLLNWYSPIDTIDKYEKFLIDGIYSFNDSYYCNCSNRKTFGKHCEYFISTRTDSYHQRFIQIVNERFRLKDDHSPDSIDILTCLTNRQCHGSTICLDWRQICNGILDCLDSSDEEHCWKLEMNNCDKETQYRCRNGMCVPKSFAFDFVHDCQDNSDDQLFHKNMATINIDFDECSSNPSVACEEYNCGYLTFSCGDGQCTKSPMYPCEGSQRQLEYWKKTFQIQERNEISLLCWKYMICAVGLSDLFDNVKCERLYGSDESYSDACFYPIDLGCQFLRGTYAPMISFTFQEICNGLTSAHFLIDNETDESNCIEWPCSTRYTSCNGFWNCENGIDELYNCVDPESSILAFNNNKCNGTKHYCILFEQNMWIFNCLSVERAGDGHGDCVGSVDERLGHCAKTYPMEVGRRFRCQNSSICIRPEDVCNGYQDCPLDDDEFICPWRLYANCAVGEFSCMNGELCVDELERCDDVINCEPSGEDEWFCDIESRTIYKSFLFDLYNEYQLSRKTTHFRTRSYPTEKVNISMFAFFCNRGILIETSDRTAVKSLCPPSY</sequence>
<dbReference type="AlphaFoldDB" id="A0A814TF89"/>
<name>A0A814TF89_9BILA</name>
<dbReference type="CDD" id="cd00112">
    <property type="entry name" value="LDLa"/>
    <property type="match status" value="2"/>
</dbReference>
<dbReference type="PRINTS" id="PR00261">
    <property type="entry name" value="LDLRECEPTOR"/>
</dbReference>
<dbReference type="InterPro" id="IPR023415">
    <property type="entry name" value="LDLR_class-A_CS"/>
</dbReference>
<dbReference type="InterPro" id="IPR002172">
    <property type="entry name" value="LDrepeatLR_classA_rpt"/>
</dbReference>
<evidence type="ECO:0000256" key="4">
    <source>
        <dbReference type="ARBA" id="ARBA00022737"/>
    </source>
</evidence>
<keyword evidence="4" id="KW-0677">Repeat</keyword>
<evidence type="ECO:0000256" key="1">
    <source>
        <dbReference type="ARBA" id="ARBA00004167"/>
    </source>
</evidence>
<evidence type="ECO:0000313" key="12">
    <source>
        <dbReference type="Proteomes" id="UP000663829"/>
    </source>
</evidence>
<feature type="disulfide bond" evidence="8">
    <location>
        <begin position="229"/>
        <end position="247"/>
    </location>
</feature>
<evidence type="ECO:0000256" key="6">
    <source>
        <dbReference type="ARBA" id="ARBA00023136"/>
    </source>
</evidence>